<comment type="caution">
    <text evidence="2">The sequence shown here is derived from an EMBL/GenBank/DDBJ whole genome shotgun (WGS) entry which is preliminary data.</text>
</comment>
<feature type="transmembrane region" description="Helical" evidence="1">
    <location>
        <begin position="75"/>
        <end position="96"/>
    </location>
</feature>
<keyword evidence="3" id="KW-1185">Reference proteome</keyword>
<evidence type="ECO:0000256" key="1">
    <source>
        <dbReference type="SAM" id="Phobius"/>
    </source>
</evidence>
<accession>A0A8H5N0Z4</accession>
<protein>
    <submittedName>
        <fullName evidence="2">Uncharacterized protein</fullName>
    </submittedName>
</protein>
<feature type="transmembrane region" description="Helical" evidence="1">
    <location>
        <begin position="6"/>
        <end position="27"/>
    </location>
</feature>
<dbReference type="AlphaFoldDB" id="A0A8H5N0Z4"/>
<proteinExistence type="predicted"/>
<sequence length="190" mass="21035">MLAALVILNISFILSLAPLVGFVRVLLAIAVKVVLIFMAAALGSQVDIAIGHFGIVDPPPLKAAAPTKRRWRMRMSVGMRLSLGPFTIIVCQLFLYPGLRAAYKAKADKSSELHKQGESDVLLIQDPAEPLRPKAKAEHPETHDTKYGINELYEPYWHVSYHVGCSEDRQAPLMRMGPISHEEVDAVVER</sequence>
<keyword evidence="1" id="KW-1133">Transmembrane helix</keyword>
<evidence type="ECO:0000313" key="3">
    <source>
        <dbReference type="Proteomes" id="UP000582016"/>
    </source>
</evidence>
<gene>
    <name evidence="2" type="ORF">FPHYL_9616</name>
</gene>
<reference evidence="2 3" key="1">
    <citation type="submission" date="2020-05" db="EMBL/GenBank/DDBJ databases">
        <title>Identification and distribution of gene clusters putatively required for synthesis of sphingolipid metabolism inhibitors in phylogenetically diverse species of the filamentous fungus Fusarium.</title>
        <authorList>
            <person name="Kim H.-S."/>
            <person name="Busman M."/>
            <person name="Brown D.W."/>
            <person name="Divon H."/>
            <person name="Uhlig S."/>
            <person name="Proctor R.H."/>
        </authorList>
    </citation>
    <scope>NUCLEOTIDE SEQUENCE [LARGE SCALE GENOMIC DNA]</scope>
    <source>
        <strain evidence="2 3">NRRL 13617</strain>
    </source>
</reference>
<organism evidence="2 3">
    <name type="scientific">Fusarium phyllophilum</name>
    <dbReference type="NCBI Taxonomy" id="47803"/>
    <lineage>
        <taxon>Eukaryota</taxon>
        <taxon>Fungi</taxon>
        <taxon>Dikarya</taxon>
        <taxon>Ascomycota</taxon>
        <taxon>Pezizomycotina</taxon>
        <taxon>Sordariomycetes</taxon>
        <taxon>Hypocreomycetidae</taxon>
        <taxon>Hypocreales</taxon>
        <taxon>Nectriaceae</taxon>
        <taxon>Fusarium</taxon>
        <taxon>Fusarium fujikuroi species complex</taxon>
    </lineage>
</organism>
<evidence type="ECO:0000313" key="2">
    <source>
        <dbReference type="EMBL" id="KAF5549561.1"/>
    </source>
</evidence>
<dbReference type="Proteomes" id="UP000582016">
    <property type="component" value="Unassembled WGS sequence"/>
</dbReference>
<dbReference type="EMBL" id="JAAOAQ010000400">
    <property type="protein sequence ID" value="KAF5549561.1"/>
    <property type="molecule type" value="Genomic_DNA"/>
</dbReference>
<name>A0A8H5N0Z4_9HYPO</name>
<feature type="transmembrane region" description="Helical" evidence="1">
    <location>
        <begin position="34"/>
        <end position="55"/>
    </location>
</feature>
<keyword evidence="1" id="KW-0812">Transmembrane</keyword>
<keyword evidence="1" id="KW-0472">Membrane</keyword>